<organism evidence="2 3">
    <name type="scientific">Pristionchus mayeri</name>
    <dbReference type="NCBI Taxonomy" id="1317129"/>
    <lineage>
        <taxon>Eukaryota</taxon>
        <taxon>Metazoa</taxon>
        <taxon>Ecdysozoa</taxon>
        <taxon>Nematoda</taxon>
        <taxon>Chromadorea</taxon>
        <taxon>Rhabditida</taxon>
        <taxon>Rhabditina</taxon>
        <taxon>Diplogasteromorpha</taxon>
        <taxon>Diplogasteroidea</taxon>
        <taxon>Neodiplogasteridae</taxon>
        <taxon>Pristionchus</taxon>
    </lineage>
</organism>
<comment type="caution">
    <text evidence="2">The sequence shown here is derived from an EMBL/GenBank/DDBJ whole genome shotgun (WGS) entry which is preliminary data.</text>
</comment>
<sequence>ASHLGTIANGQCMYHSQAGGENIYFIWTSCQVSEQELARSVMKAFYDEIKYYDYNRPQLQLPAAHFTNLVWTSVEKMGVGLYTGLYTNSHGACNVVASKVRPATGYMVVVHESPAGNIMTTEEFERNVGRPNRAFSF</sequence>
<accession>A0AAN5CK35</accession>
<dbReference type="SMART" id="SM00198">
    <property type="entry name" value="SCP"/>
    <property type="match status" value="1"/>
</dbReference>
<feature type="non-terminal residue" evidence="2">
    <location>
        <position position="1"/>
    </location>
</feature>
<proteinExistence type="predicted"/>
<feature type="domain" description="SCP" evidence="1">
    <location>
        <begin position="1"/>
        <end position="120"/>
    </location>
</feature>
<gene>
    <name evidence="2" type="ORF">PMAYCL1PPCAC_16039</name>
</gene>
<evidence type="ECO:0000313" key="3">
    <source>
        <dbReference type="Proteomes" id="UP001328107"/>
    </source>
</evidence>
<dbReference type="Gene3D" id="3.40.33.10">
    <property type="entry name" value="CAP"/>
    <property type="match status" value="1"/>
</dbReference>
<name>A0AAN5CK35_9BILA</name>
<dbReference type="SUPFAM" id="SSF55797">
    <property type="entry name" value="PR-1-like"/>
    <property type="match status" value="1"/>
</dbReference>
<dbReference type="InterPro" id="IPR035940">
    <property type="entry name" value="CAP_sf"/>
</dbReference>
<protein>
    <recommendedName>
        <fullName evidence="1">SCP domain-containing protein</fullName>
    </recommendedName>
</protein>
<keyword evidence="3" id="KW-1185">Reference proteome</keyword>
<reference evidence="3" key="1">
    <citation type="submission" date="2022-10" db="EMBL/GenBank/DDBJ databases">
        <title>Genome assembly of Pristionchus species.</title>
        <authorList>
            <person name="Yoshida K."/>
            <person name="Sommer R.J."/>
        </authorList>
    </citation>
    <scope>NUCLEOTIDE SEQUENCE [LARGE SCALE GENOMIC DNA]</scope>
    <source>
        <strain evidence="3">RS5460</strain>
    </source>
</reference>
<evidence type="ECO:0000259" key="1">
    <source>
        <dbReference type="SMART" id="SM00198"/>
    </source>
</evidence>
<dbReference type="EMBL" id="BTRK01000004">
    <property type="protein sequence ID" value="GMR45844.1"/>
    <property type="molecule type" value="Genomic_DNA"/>
</dbReference>
<dbReference type="InterPro" id="IPR014044">
    <property type="entry name" value="CAP_dom"/>
</dbReference>
<dbReference type="Proteomes" id="UP001328107">
    <property type="component" value="Unassembled WGS sequence"/>
</dbReference>
<evidence type="ECO:0000313" key="2">
    <source>
        <dbReference type="EMBL" id="GMR45844.1"/>
    </source>
</evidence>
<dbReference type="AlphaFoldDB" id="A0AAN5CK35"/>
<dbReference type="Pfam" id="PF00188">
    <property type="entry name" value="CAP"/>
    <property type="match status" value="1"/>
</dbReference>